<reference evidence="2" key="1">
    <citation type="submission" date="2021-02" db="EMBL/GenBank/DDBJ databases">
        <authorList>
            <person name="Syme A R."/>
            <person name="Syme A R."/>
            <person name="Moolhuijzen P."/>
        </authorList>
    </citation>
    <scope>NUCLEOTIDE SEQUENCE</scope>
    <source>
        <strain evidence="2">W1-1</strain>
    </source>
</reference>
<evidence type="ECO:0000256" key="1">
    <source>
        <dbReference type="SAM" id="MobiDB-lite"/>
    </source>
</evidence>
<organism evidence="2 3">
    <name type="scientific">Pyrenophora teres f. teres</name>
    <dbReference type="NCBI Taxonomy" id="97479"/>
    <lineage>
        <taxon>Eukaryota</taxon>
        <taxon>Fungi</taxon>
        <taxon>Dikarya</taxon>
        <taxon>Ascomycota</taxon>
        <taxon>Pezizomycotina</taxon>
        <taxon>Dothideomycetes</taxon>
        <taxon>Pleosporomycetidae</taxon>
        <taxon>Pleosporales</taxon>
        <taxon>Pleosporineae</taxon>
        <taxon>Pleosporaceae</taxon>
        <taxon>Pyrenophora</taxon>
    </lineage>
</organism>
<evidence type="ECO:0000313" key="3">
    <source>
        <dbReference type="Proteomes" id="UP000472372"/>
    </source>
</evidence>
<feature type="compositionally biased region" description="Basic and acidic residues" evidence="1">
    <location>
        <begin position="596"/>
        <end position="618"/>
    </location>
</feature>
<feature type="compositionally biased region" description="Pro residues" evidence="1">
    <location>
        <begin position="395"/>
        <end position="419"/>
    </location>
</feature>
<feature type="compositionally biased region" description="Basic and acidic residues" evidence="1">
    <location>
        <begin position="320"/>
        <end position="387"/>
    </location>
</feature>
<protein>
    <submittedName>
        <fullName evidence="2">Smc</fullName>
    </submittedName>
</protein>
<accession>A0A6S6VV67</accession>
<feature type="region of interest" description="Disordered" evidence="1">
    <location>
        <begin position="451"/>
        <end position="472"/>
    </location>
</feature>
<feature type="region of interest" description="Disordered" evidence="1">
    <location>
        <begin position="320"/>
        <end position="431"/>
    </location>
</feature>
<sequence>MCRFTISTLECGHPQEDHVDTHNCPYFQRTKVACDRDNPNNRDRFTIKTWDRNGVCNRCLQLSREREEDAMRRENERWREQSLKDAKEAEEQLRRGEQELFDKNRREAEKKRLAEKKALEDLHREHEREQQARKREAKRQAEERRQAAEKALAELQREQERDDEMRRLAAEKAFEERQREQEREDEERRQAEIRAREERQREQERLEESRRVAEERERAERLRQQEQEQERARRKKEEERRLAEKKAREERERQQEMEEEQRRLADKKAREQRLREQEAEIEREEQRRLAEIKARAERLREHERELAAIEERTRAIEEKRRLAEQTARDEDLREAERQRAREAERQAKADYDRLVKEQIDRDAKMQKEKTIQDAALRKQQEDADVQRALRSLASPPSPPATPPAVPGPAPSLRPRPTPISPRKEINYSLPAVGDQKIGRFTLGTRAMPIHESQDLPAQPPTPGKLCPSGPSPMVRLGGAISASDVPLVRELKGQTNITPVPTALANVDAGGNGNRPVTGGLRKTTGPRKAPPPVPQRSGVDPKLEAMLAKRRTWEAEEAAKEAAAAASVGTNSEASITPPLSPASTGKNGYGFSSEARRLSQNEFDTKRKTGWKKDFE</sequence>
<dbReference type="Proteomes" id="UP000472372">
    <property type="component" value="Chromosome 1"/>
</dbReference>
<evidence type="ECO:0000313" key="2">
    <source>
        <dbReference type="EMBL" id="CAE7000040.1"/>
    </source>
</evidence>
<dbReference type="AlphaFoldDB" id="A0A6S6VV67"/>
<feature type="region of interest" description="Disordered" evidence="1">
    <location>
        <begin position="565"/>
        <end position="618"/>
    </location>
</feature>
<proteinExistence type="predicted"/>
<feature type="region of interest" description="Disordered" evidence="1">
    <location>
        <begin position="73"/>
        <end position="281"/>
    </location>
</feature>
<dbReference type="EMBL" id="HG992977">
    <property type="protein sequence ID" value="CAE7000040.1"/>
    <property type="molecule type" value="Genomic_DNA"/>
</dbReference>
<name>A0A6S6VV67_9PLEO</name>
<feature type="region of interest" description="Disordered" evidence="1">
    <location>
        <begin position="503"/>
        <end position="543"/>
    </location>
</feature>
<gene>
    <name evidence="2" type="ORF">PTTW11_00994</name>
</gene>